<gene>
    <name evidence="5" type="ORF">I0K15_13375</name>
</gene>
<dbReference type="SUPFAM" id="SSF46785">
    <property type="entry name" value="Winged helix' DNA-binding domain"/>
    <property type="match status" value="1"/>
</dbReference>
<dbReference type="Pfam" id="PF12840">
    <property type="entry name" value="HTH_20"/>
    <property type="match status" value="1"/>
</dbReference>
<evidence type="ECO:0000313" key="5">
    <source>
        <dbReference type="EMBL" id="QPH52798.1"/>
    </source>
</evidence>
<dbReference type="InterPro" id="IPR036390">
    <property type="entry name" value="WH_DNA-bd_sf"/>
</dbReference>
<dbReference type="EMBL" id="CP064942">
    <property type="protein sequence ID" value="QPH52798.1"/>
    <property type="molecule type" value="Genomic_DNA"/>
</dbReference>
<dbReference type="InterPro" id="IPR011991">
    <property type="entry name" value="ArsR-like_HTH"/>
</dbReference>
<dbReference type="PROSITE" id="PS50987">
    <property type="entry name" value="HTH_ARSR_2"/>
    <property type="match status" value="1"/>
</dbReference>
<dbReference type="InterPro" id="IPR051011">
    <property type="entry name" value="Metal_resp_trans_reg"/>
</dbReference>
<dbReference type="PRINTS" id="PR00778">
    <property type="entry name" value="HTHARSR"/>
</dbReference>
<dbReference type="InterPro" id="IPR001845">
    <property type="entry name" value="HTH_ArsR_DNA-bd_dom"/>
</dbReference>
<organism evidence="5 6">
    <name type="scientific">Pontivivens ytuae</name>
    <dbReference type="NCBI Taxonomy" id="2789856"/>
    <lineage>
        <taxon>Bacteria</taxon>
        <taxon>Pseudomonadati</taxon>
        <taxon>Pseudomonadota</taxon>
        <taxon>Alphaproteobacteria</taxon>
        <taxon>Rhodobacterales</taxon>
        <taxon>Paracoccaceae</taxon>
        <taxon>Pontivivens</taxon>
    </lineage>
</organism>
<dbReference type="PANTHER" id="PTHR43132">
    <property type="entry name" value="ARSENICAL RESISTANCE OPERON REPRESSOR ARSR-RELATED"/>
    <property type="match status" value="1"/>
</dbReference>
<protein>
    <submittedName>
        <fullName evidence="5">Winged helix-turn-helix transcriptional regulator</fullName>
    </submittedName>
</protein>
<dbReference type="KEGG" id="poz:I0K15_13375"/>
<dbReference type="SMART" id="SM00418">
    <property type="entry name" value="HTH_ARSR"/>
    <property type="match status" value="1"/>
</dbReference>
<reference evidence="5 6" key="1">
    <citation type="submission" date="2020-11" db="EMBL/GenBank/DDBJ databases">
        <title>Description of Pontivivens ytuae sp. nov. isolated from deep sea sediment of Mariana Trench.</title>
        <authorList>
            <person name="Wang Z."/>
            <person name="Sun Q.-L."/>
            <person name="Xu X.-D."/>
            <person name="Tang Y.-Z."/>
            <person name="Zhang J."/>
        </authorList>
    </citation>
    <scope>NUCLEOTIDE SEQUENCE [LARGE SCALE GENOMIC DNA]</scope>
    <source>
        <strain evidence="5 6">MT2928</strain>
    </source>
</reference>
<keyword evidence="2" id="KW-0238">DNA-binding</keyword>
<evidence type="ECO:0000256" key="1">
    <source>
        <dbReference type="ARBA" id="ARBA00023015"/>
    </source>
</evidence>
<accession>A0A7S9LPF3</accession>
<dbReference type="GO" id="GO:0003677">
    <property type="term" value="F:DNA binding"/>
    <property type="evidence" value="ECO:0007669"/>
    <property type="project" value="UniProtKB-KW"/>
</dbReference>
<dbReference type="AlphaFoldDB" id="A0A7S9LPF3"/>
<keyword evidence="6" id="KW-1185">Reference proteome</keyword>
<evidence type="ECO:0000259" key="4">
    <source>
        <dbReference type="PROSITE" id="PS50987"/>
    </source>
</evidence>
<dbReference type="GO" id="GO:0003700">
    <property type="term" value="F:DNA-binding transcription factor activity"/>
    <property type="evidence" value="ECO:0007669"/>
    <property type="project" value="InterPro"/>
</dbReference>
<dbReference type="InterPro" id="IPR036388">
    <property type="entry name" value="WH-like_DNA-bd_sf"/>
</dbReference>
<keyword evidence="1" id="KW-0805">Transcription regulation</keyword>
<evidence type="ECO:0000256" key="2">
    <source>
        <dbReference type="ARBA" id="ARBA00023125"/>
    </source>
</evidence>
<feature type="domain" description="HTH arsR-type" evidence="4">
    <location>
        <begin position="3"/>
        <end position="98"/>
    </location>
</feature>
<dbReference type="NCBIfam" id="NF033788">
    <property type="entry name" value="HTH_metalloreg"/>
    <property type="match status" value="1"/>
</dbReference>
<dbReference type="Gene3D" id="1.10.10.10">
    <property type="entry name" value="Winged helix-like DNA-binding domain superfamily/Winged helix DNA-binding domain"/>
    <property type="match status" value="1"/>
</dbReference>
<name>A0A7S9LPF3_9RHOB</name>
<proteinExistence type="predicted"/>
<dbReference type="Proteomes" id="UP000594800">
    <property type="component" value="Chromosome"/>
</dbReference>
<dbReference type="RefSeq" id="WP_196102009.1">
    <property type="nucleotide sequence ID" value="NZ_CP064942.1"/>
</dbReference>
<dbReference type="PANTHER" id="PTHR43132:SF2">
    <property type="entry name" value="ARSENICAL RESISTANCE OPERON REPRESSOR ARSR-RELATED"/>
    <property type="match status" value="1"/>
</dbReference>
<evidence type="ECO:0000256" key="3">
    <source>
        <dbReference type="ARBA" id="ARBA00023163"/>
    </source>
</evidence>
<keyword evidence="3" id="KW-0804">Transcription</keyword>
<dbReference type="CDD" id="cd00090">
    <property type="entry name" value="HTH_ARSR"/>
    <property type="match status" value="1"/>
</dbReference>
<evidence type="ECO:0000313" key="6">
    <source>
        <dbReference type="Proteomes" id="UP000594800"/>
    </source>
</evidence>
<sequence>MSHDPAAAAALAPLFGALGDPTRLAIVARLGGGADLSITALARGTDMTRQAVTKHLRVLEDAAIIGRRKAGREVRYSLRPDRLTEAQRFLDAVGAEWDAALVRLADHVEGG</sequence>